<evidence type="ECO:0000259" key="4">
    <source>
        <dbReference type="PROSITE" id="PS50303"/>
    </source>
</evidence>
<dbReference type="SMART" id="SM00025">
    <property type="entry name" value="Pumilio"/>
    <property type="match status" value="5"/>
</dbReference>
<accession>A0A7S1F194</accession>
<dbReference type="InterPro" id="IPR001313">
    <property type="entry name" value="Pumilio_RNA-bd_rpt"/>
</dbReference>
<evidence type="ECO:0000256" key="1">
    <source>
        <dbReference type="ARBA" id="ARBA00022737"/>
    </source>
</evidence>
<dbReference type="InterPro" id="IPR016024">
    <property type="entry name" value="ARM-type_fold"/>
</dbReference>
<organism evidence="5">
    <name type="scientific">Noctiluca scintillans</name>
    <name type="common">Sea sparkle</name>
    <name type="synonym">Red tide dinoflagellate</name>
    <dbReference type="NCBI Taxonomy" id="2966"/>
    <lineage>
        <taxon>Eukaryota</taxon>
        <taxon>Sar</taxon>
        <taxon>Alveolata</taxon>
        <taxon>Dinophyceae</taxon>
        <taxon>Noctilucales</taxon>
        <taxon>Noctilucaceae</taxon>
        <taxon>Noctiluca</taxon>
    </lineage>
</organism>
<name>A0A7S1F194_NOCSC</name>
<dbReference type="PANTHER" id="PTHR12537:SF12">
    <property type="entry name" value="MATERNAL PROTEIN PUMILIO"/>
    <property type="match status" value="1"/>
</dbReference>
<dbReference type="GO" id="GO:0003729">
    <property type="term" value="F:mRNA binding"/>
    <property type="evidence" value="ECO:0007669"/>
    <property type="project" value="TreeGrafter"/>
</dbReference>
<sequence>MCGPTGTLVTGSSGRGWSPVHTADTNFCMLAPSGRAVDSPLSWLHGAVMACATPAERLGWLSPVECPPAVWGQAPWFMGHDLPWQSVEVLAPDSISRQPQEETTSNTESDAEHSGRFGGDGNELQEDPPTKLSVEMVPGNVWSFATKPDGCRIVQQAFDEARNNGEREALAAELHGHVWAALRCPSANFVLQKCIATLHHHSLQFVLDELMLQGCSAAVYAAKHRYGCRIVLRLLEHCTASQVAPLSEALLESLEALCAHAYGNFVVQHLIDFGSREQTRRCFSLLAKRALDLGLNGHSCAVLNKAFSCGTSDDATILSRAILSHEDLVVRMSCCRHGSAAVIHMLETLPAPERGHVCRQLSGKDKKLIASRYGRMVLPVLQAALQKM</sequence>
<feature type="repeat" description="Pumilio" evidence="2">
    <location>
        <begin position="249"/>
        <end position="284"/>
    </location>
</feature>
<feature type="domain" description="PUM-HD" evidence="4">
    <location>
        <begin position="26"/>
        <end position="385"/>
    </location>
</feature>
<keyword evidence="1" id="KW-0677">Repeat</keyword>
<dbReference type="GO" id="GO:0010608">
    <property type="term" value="P:post-transcriptional regulation of gene expression"/>
    <property type="evidence" value="ECO:0007669"/>
    <property type="project" value="TreeGrafter"/>
</dbReference>
<evidence type="ECO:0000313" key="5">
    <source>
        <dbReference type="EMBL" id="CAD8837639.1"/>
    </source>
</evidence>
<dbReference type="EMBL" id="HBFQ01017243">
    <property type="protein sequence ID" value="CAD8837639.1"/>
    <property type="molecule type" value="Transcribed_RNA"/>
</dbReference>
<evidence type="ECO:0000256" key="2">
    <source>
        <dbReference type="PROSITE-ProRule" id="PRU00317"/>
    </source>
</evidence>
<dbReference type="InterPro" id="IPR011989">
    <property type="entry name" value="ARM-like"/>
</dbReference>
<feature type="compositionally biased region" description="Polar residues" evidence="3">
    <location>
        <begin position="95"/>
        <end position="108"/>
    </location>
</feature>
<dbReference type="AlphaFoldDB" id="A0A7S1F194"/>
<dbReference type="GO" id="GO:0005737">
    <property type="term" value="C:cytoplasm"/>
    <property type="evidence" value="ECO:0007669"/>
    <property type="project" value="TreeGrafter"/>
</dbReference>
<dbReference type="Pfam" id="PF00806">
    <property type="entry name" value="PUF"/>
    <property type="match status" value="4"/>
</dbReference>
<dbReference type="InterPro" id="IPR033133">
    <property type="entry name" value="PUM-HD"/>
</dbReference>
<dbReference type="PROSITE" id="PS50302">
    <property type="entry name" value="PUM"/>
    <property type="match status" value="1"/>
</dbReference>
<proteinExistence type="predicted"/>
<dbReference type="PANTHER" id="PTHR12537">
    <property type="entry name" value="RNA BINDING PROTEIN PUMILIO-RELATED"/>
    <property type="match status" value="1"/>
</dbReference>
<reference evidence="5" key="1">
    <citation type="submission" date="2021-01" db="EMBL/GenBank/DDBJ databases">
        <authorList>
            <person name="Corre E."/>
            <person name="Pelletier E."/>
            <person name="Niang G."/>
            <person name="Scheremetjew M."/>
            <person name="Finn R."/>
            <person name="Kale V."/>
            <person name="Holt S."/>
            <person name="Cochrane G."/>
            <person name="Meng A."/>
            <person name="Brown T."/>
            <person name="Cohen L."/>
        </authorList>
    </citation>
    <scope>NUCLEOTIDE SEQUENCE</scope>
</reference>
<dbReference type="PROSITE" id="PS50303">
    <property type="entry name" value="PUM_HD"/>
    <property type="match status" value="1"/>
</dbReference>
<feature type="region of interest" description="Disordered" evidence="3">
    <location>
        <begin position="94"/>
        <end position="131"/>
    </location>
</feature>
<protein>
    <recommendedName>
        <fullName evidence="4">PUM-HD domain-containing protein</fullName>
    </recommendedName>
</protein>
<dbReference type="Gene3D" id="1.25.10.10">
    <property type="entry name" value="Leucine-rich Repeat Variant"/>
    <property type="match status" value="1"/>
</dbReference>
<dbReference type="SUPFAM" id="SSF48371">
    <property type="entry name" value="ARM repeat"/>
    <property type="match status" value="1"/>
</dbReference>
<evidence type="ECO:0000256" key="3">
    <source>
        <dbReference type="SAM" id="MobiDB-lite"/>
    </source>
</evidence>
<gene>
    <name evidence="5" type="ORF">NSCI0253_LOCUS11987</name>
</gene>